<dbReference type="Pfam" id="PF00169">
    <property type="entry name" value="PH"/>
    <property type="match status" value="1"/>
</dbReference>
<dbReference type="InterPro" id="IPR011993">
    <property type="entry name" value="PH-like_dom_sf"/>
</dbReference>
<evidence type="ECO:0000256" key="4">
    <source>
        <dbReference type="ARBA" id="ARBA00022723"/>
    </source>
</evidence>
<dbReference type="GO" id="GO:0015031">
    <property type="term" value="P:protein transport"/>
    <property type="evidence" value="ECO:0007669"/>
    <property type="project" value="UniProtKB-KW"/>
</dbReference>
<dbReference type="GO" id="GO:1990504">
    <property type="term" value="P:dense core granule exocytosis"/>
    <property type="evidence" value="ECO:0007669"/>
    <property type="project" value="InterPro"/>
</dbReference>
<feature type="domain" description="PH" evidence="13">
    <location>
        <begin position="485"/>
        <end position="588"/>
    </location>
</feature>
<feature type="compositionally biased region" description="Acidic residues" evidence="12">
    <location>
        <begin position="1"/>
        <end position="19"/>
    </location>
</feature>
<reference evidence="16" key="3">
    <citation type="submission" date="2025-09" db="UniProtKB">
        <authorList>
            <consortium name="Ensembl"/>
        </authorList>
    </citation>
    <scope>IDENTIFICATION</scope>
</reference>
<dbReference type="InterPro" id="IPR057457">
    <property type="entry name" value="CAPS_C2"/>
</dbReference>
<keyword evidence="5" id="KW-0106">Calcium</keyword>
<dbReference type="PANTHER" id="PTHR12166">
    <property type="entry name" value="CALCIUM-DEPENDENT SECRETION ACTIVATOR"/>
    <property type="match status" value="1"/>
</dbReference>
<dbReference type="SMART" id="SM00233">
    <property type="entry name" value="PH"/>
    <property type="match status" value="1"/>
</dbReference>
<keyword evidence="10" id="KW-0968">Cytoplasmic vesicle</keyword>
<dbReference type="GO" id="GO:0045921">
    <property type="term" value="P:positive regulation of exocytosis"/>
    <property type="evidence" value="ECO:0007669"/>
    <property type="project" value="TreeGrafter"/>
</dbReference>
<comment type="subcellular location">
    <subcellularLocation>
        <location evidence="1">Cytoplasmic vesicle membrane</location>
    </subcellularLocation>
    <subcellularLocation>
        <location evidence="11">Synapse</location>
    </subcellularLocation>
</comment>
<keyword evidence="8" id="KW-0446">Lipid-binding</keyword>
<feature type="compositionally biased region" description="Low complexity" evidence="12">
    <location>
        <begin position="28"/>
        <end position="60"/>
    </location>
</feature>
<evidence type="ECO:0000256" key="5">
    <source>
        <dbReference type="ARBA" id="ARBA00022837"/>
    </source>
</evidence>
<dbReference type="InterPro" id="IPR010439">
    <property type="entry name" value="MUN_dom"/>
</dbReference>
<proteinExistence type="predicted"/>
<evidence type="ECO:0000256" key="11">
    <source>
        <dbReference type="ARBA" id="ARBA00034103"/>
    </source>
</evidence>
<reference evidence="16 17" key="1">
    <citation type="submission" date="2022-01" db="EMBL/GenBank/DDBJ databases">
        <title>A chromosome-scale genome assembly of the false clownfish, Amphiprion ocellaris.</title>
        <authorList>
            <person name="Ryu T."/>
        </authorList>
    </citation>
    <scope>NUCLEOTIDE SEQUENCE [LARGE SCALE GENOMIC DNA]</scope>
</reference>
<evidence type="ECO:0000256" key="6">
    <source>
        <dbReference type="ARBA" id="ARBA00022927"/>
    </source>
</evidence>
<evidence type="ECO:0000259" key="14">
    <source>
        <dbReference type="PROSITE" id="PS50004"/>
    </source>
</evidence>
<feature type="domain" description="MHD1" evidence="15">
    <location>
        <begin position="907"/>
        <end position="1092"/>
    </location>
</feature>
<dbReference type="RefSeq" id="XP_054866663.1">
    <property type="nucleotide sequence ID" value="XM_055010688.1"/>
</dbReference>
<evidence type="ECO:0000256" key="7">
    <source>
        <dbReference type="ARBA" id="ARBA00023018"/>
    </source>
</evidence>
<dbReference type="InterPro" id="IPR033227">
    <property type="entry name" value="CAPS"/>
</dbReference>
<evidence type="ECO:0000313" key="16">
    <source>
        <dbReference type="Ensembl" id="ENSAOCP00000007612.2"/>
    </source>
</evidence>
<evidence type="ECO:0000256" key="8">
    <source>
        <dbReference type="ARBA" id="ARBA00023121"/>
    </source>
</evidence>
<evidence type="ECO:0000259" key="15">
    <source>
        <dbReference type="PROSITE" id="PS51258"/>
    </source>
</evidence>
<evidence type="ECO:0000256" key="10">
    <source>
        <dbReference type="ARBA" id="ARBA00023329"/>
    </source>
</evidence>
<evidence type="ECO:0000256" key="1">
    <source>
        <dbReference type="ARBA" id="ARBA00004156"/>
    </source>
</evidence>
<dbReference type="PROSITE" id="PS50004">
    <property type="entry name" value="C2"/>
    <property type="match status" value="1"/>
</dbReference>
<dbReference type="Proteomes" id="UP001501940">
    <property type="component" value="Chromosome 5"/>
</dbReference>
<evidence type="ECO:0000313" key="17">
    <source>
        <dbReference type="Proteomes" id="UP001501940"/>
    </source>
</evidence>
<dbReference type="Pfam" id="PF25341">
    <property type="entry name" value="C2_CAPS"/>
    <property type="match status" value="1"/>
</dbReference>
<keyword evidence="9" id="KW-0472">Membrane</keyword>
<dbReference type="GO" id="GO:0008289">
    <property type="term" value="F:lipid binding"/>
    <property type="evidence" value="ECO:0007669"/>
    <property type="project" value="UniProtKB-KW"/>
</dbReference>
<keyword evidence="6" id="KW-0653">Protein transport</keyword>
<keyword evidence="7" id="KW-0770">Synapse</keyword>
<dbReference type="PROSITE" id="PS51258">
    <property type="entry name" value="MHD1"/>
    <property type="match status" value="1"/>
</dbReference>
<dbReference type="GeneID" id="111575260"/>
<accession>A0A3Q1B0W0</accession>
<dbReference type="SMART" id="SM01145">
    <property type="entry name" value="DUF1041"/>
    <property type="match status" value="1"/>
</dbReference>
<keyword evidence="2" id="KW-0813">Transport</keyword>
<protein>
    <recommendedName>
        <fullName evidence="18">Ca2+-dependent activator protein for secretion b</fullName>
    </recommendedName>
</protein>
<dbReference type="InterPro" id="IPR014770">
    <property type="entry name" value="Munc13_1"/>
</dbReference>
<dbReference type="Ensembl" id="ENSAOCT00000002522.2">
    <property type="protein sequence ID" value="ENSAOCP00000007612.2"/>
    <property type="gene ID" value="ENSAOCG00000011557.2"/>
</dbReference>
<dbReference type="GO" id="GO:0030659">
    <property type="term" value="C:cytoplasmic vesicle membrane"/>
    <property type="evidence" value="ECO:0007669"/>
    <property type="project" value="UniProtKB-SubCell"/>
</dbReference>
<evidence type="ECO:0008006" key="18">
    <source>
        <dbReference type="Google" id="ProtNLM"/>
    </source>
</evidence>
<dbReference type="InterPro" id="IPR000008">
    <property type="entry name" value="C2_dom"/>
</dbReference>
<dbReference type="Gene3D" id="2.30.29.30">
    <property type="entry name" value="Pleckstrin-homology domain (PH domain)/Phosphotyrosine-binding domain (PTB)"/>
    <property type="match status" value="1"/>
</dbReference>
<reference evidence="16" key="2">
    <citation type="submission" date="2025-08" db="UniProtKB">
        <authorList>
            <consortium name="Ensembl"/>
        </authorList>
    </citation>
    <scope>IDENTIFICATION</scope>
</reference>
<dbReference type="GO" id="GO:0098978">
    <property type="term" value="C:glutamatergic synapse"/>
    <property type="evidence" value="ECO:0007669"/>
    <property type="project" value="TreeGrafter"/>
</dbReference>
<feature type="region of interest" description="Disordered" evidence="12">
    <location>
        <begin position="1314"/>
        <end position="1333"/>
    </location>
</feature>
<dbReference type="GO" id="GO:0046872">
    <property type="term" value="F:metal ion binding"/>
    <property type="evidence" value="ECO:0007669"/>
    <property type="project" value="UniProtKB-KW"/>
</dbReference>
<evidence type="ECO:0000256" key="9">
    <source>
        <dbReference type="ARBA" id="ARBA00023136"/>
    </source>
</evidence>
<dbReference type="FunFam" id="2.30.29.30:FF:000007">
    <property type="entry name" value="Calcium-dependent secretion activator 2 isoform B"/>
    <property type="match status" value="1"/>
</dbReference>
<dbReference type="SUPFAM" id="SSF50729">
    <property type="entry name" value="PH domain-like"/>
    <property type="match status" value="1"/>
</dbReference>
<feature type="region of interest" description="Disordered" evidence="12">
    <location>
        <begin position="1"/>
        <end position="76"/>
    </location>
</feature>
<sequence length="1333" mass="151496">MLDPSSSEEESDGIVEEESKEAMAPQAGSRISPSRTSESSGGLAPSSSRSSARPTSPSPSAVSEEKEDLEKMHREEEDRKKKLQLYVFVMRAIAYPFNAKQPTDMARRQQKITKQQLQQTKDRFQAFLNGDTQIVADEAFINAVQSYSEVFLKSDRVAKMVQSGGFSANDFREVFKRHIEKRVRSLPEIDGLSKETVLSSWMAKFDTIYRGDEDPRKAQQRMTASAASELILSKDQLYEMFQNILGIKKFEHQLLYQACQLDNLDEQAAQIRRELDGRLQMADQIARGGKFPKFVSKEMEAMYIEELKSSVNQLMANLESMPVSKGGEFKLQKLKRGHNTSIIDMGQEDENTLSKSDVVLSFTLEVVIMEVQGLKSLAPNRIVYCTMEVEGGEKLQTDQAEASKPTWGTQGDFTTTHPLPAVKVKLFTESTGVLALEDKELGRVVLHPTPNSPKQSELHKMTVTKACPDQDLKIKLAIRMDKPQNMKHCGYLWAFGKNVWKRWKKRFFVLVQVSQYTFAMCSYREKKSEPQELLQLDGYTVDYSDPQSGLDGGRAFFNAVKEGDTVIFASDDEQDRILWVQAMYRATGQSHKPVPPTQVQKLNSKGGASAQMDAPISQFSGLKDADRAQKHGMDEFISANPCSFDHASLFEMVQRLTLDHRLNDTFCCLGWFSPGQVFVLDEYCARNGVRGCHRHLCYLRDLLERAESGAIIDPTLLHYSFAFCASHVHGNRPDGLSTVKVDEKERFEDIKERLRVILENQIVNFRYCFPFGRPEGALKATLSLLERVLMKDIVTPVPPEEVKGVIRKCLEQAAQLNYQRIKDYAKIEVEKGQKDQKDPENVGRLVTPAKKLEETIRLAELVIEVLQQNQEHHAEAAVTSSGDQSAFAWWTDLMVEHAENFLALYAIDMDAALEIQSPESWDSFPLFQLLNDFLRTDYHLCNGKFHKHLQDLYAPLVVRYVDLMESSIAQSIHKGFDRESWEPVKSLTSNLPNVNLPNVNLQIPKVPNLPVPVAGLSVNLPQMPSFSTPSWMAAIYDSDNGSGTSEDLFWKLDALQTFIRDLHWPEEEFAKHLESRIKLMSSNMIENCVKRTRMAFESKLTKSSKSTDFRISPTLCTMFNVMVDAKDQSAKLCAMEMGQEKQFHSQIDELIEESVKDMIQLLVAKFVAILEGVLAKISRYDEGTLFSSFLSFTVKAASKYVDVPKPGMDVADGYVTFVRHSQDMLRDKVNEEVYIERLFDQWYTATMNLLGTWLTERMDQQLHVYQLKILIRITKKKYRDFRLQGVLDSTLNSKMYDTVRNRLTVEEATASVREGGMQGISMKDSDEEDEEDD</sequence>
<evidence type="ECO:0000256" key="3">
    <source>
        <dbReference type="ARBA" id="ARBA00022483"/>
    </source>
</evidence>
<dbReference type="GO" id="GO:0016079">
    <property type="term" value="P:synaptic vesicle exocytosis"/>
    <property type="evidence" value="ECO:0007669"/>
    <property type="project" value="InterPro"/>
</dbReference>
<dbReference type="GeneTree" id="ENSGT00590000083094"/>
<dbReference type="GO" id="GO:0098793">
    <property type="term" value="C:presynapse"/>
    <property type="evidence" value="ECO:0007669"/>
    <property type="project" value="GOC"/>
</dbReference>
<keyword evidence="17" id="KW-1185">Reference proteome</keyword>
<dbReference type="PROSITE" id="PS50003">
    <property type="entry name" value="PH_DOMAIN"/>
    <property type="match status" value="1"/>
</dbReference>
<organism evidence="16 17">
    <name type="scientific">Amphiprion ocellaris</name>
    <name type="common">Clown anemonefish</name>
    <dbReference type="NCBI Taxonomy" id="80972"/>
    <lineage>
        <taxon>Eukaryota</taxon>
        <taxon>Metazoa</taxon>
        <taxon>Chordata</taxon>
        <taxon>Craniata</taxon>
        <taxon>Vertebrata</taxon>
        <taxon>Euteleostomi</taxon>
        <taxon>Actinopterygii</taxon>
        <taxon>Neopterygii</taxon>
        <taxon>Teleostei</taxon>
        <taxon>Neoteleostei</taxon>
        <taxon>Acanthomorphata</taxon>
        <taxon>Ovalentaria</taxon>
        <taxon>Pomacentridae</taxon>
        <taxon>Amphiprion</taxon>
    </lineage>
</organism>
<keyword evidence="3" id="KW-0268">Exocytosis</keyword>
<keyword evidence="4" id="KW-0479">Metal-binding</keyword>
<dbReference type="CDD" id="cd01234">
    <property type="entry name" value="PH_CADPS"/>
    <property type="match status" value="1"/>
</dbReference>
<dbReference type="InterPro" id="IPR001849">
    <property type="entry name" value="PH_domain"/>
</dbReference>
<feature type="domain" description="C2" evidence="14">
    <location>
        <begin position="344"/>
        <end position="462"/>
    </location>
</feature>
<evidence type="ECO:0000256" key="2">
    <source>
        <dbReference type="ARBA" id="ARBA00022448"/>
    </source>
</evidence>
<dbReference type="CTD" id="100001129"/>
<evidence type="ECO:0000256" key="12">
    <source>
        <dbReference type="SAM" id="MobiDB-lite"/>
    </source>
</evidence>
<dbReference type="Pfam" id="PF06292">
    <property type="entry name" value="MUN"/>
    <property type="match status" value="1"/>
</dbReference>
<dbReference type="PANTHER" id="PTHR12166:SF6">
    <property type="entry name" value="CALCIUM-DEPENDENT SECRETION ACTIVATOR 1"/>
    <property type="match status" value="1"/>
</dbReference>
<evidence type="ECO:0000259" key="13">
    <source>
        <dbReference type="PROSITE" id="PS50003"/>
    </source>
</evidence>
<name>A0A3Q1B0W0_AMPOC</name>